<dbReference type="EMBL" id="JAPHVQ010000019">
    <property type="protein sequence ID" value="MDE8035753.1"/>
    <property type="molecule type" value="Genomic_DNA"/>
</dbReference>
<keyword evidence="2" id="KW-1185">Reference proteome</keyword>
<accession>A0A9X4G601</accession>
<dbReference type="RefSeq" id="WP_244298051.1">
    <property type="nucleotide sequence ID" value="NZ_JAPHVQ010000019.1"/>
</dbReference>
<evidence type="ECO:0000313" key="2">
    <source>
        <dbReference type="Proteomes" id="UP001142444"/>
    </source>
</evidence>
<comment type="caution">
    <text evidence="1">The sequence shown here is derived from an EMBL/GenBank/DDBJ whole genome shotgun (WGS) entry which is preliminary data.</text>
</comment>
<evidence type="ECO:0000313" key="1">
    <source>
        <dbReference type="EMBL" id="MDE8035753.1"/>
    </source>
</evidence>
<dbReference type="InterPro" id="IPR014054">
    <property type="entry name" value="Phage_regulatory_Rha"/>
</dbReference>
<organism evidence="1 2">
    <name type="scientific">Actinobacillus equuli subsp. equuli</name>
    <dbReference type="NCBI Taxonomy" id="202947"/>
    <lineage>
        <taxon>Bacteria</taxon>
        <taxon>Pseudomonadati</taxon>
        <taxon>Pseudomonadota</taxon>
        <taxon>Gammaproteobacteria</taxon>
        <taxon>Pasteurellales</taxon>
        <taxon>Pasteurellaceae</taxon>
        <taxon>Actinobacillus</taxon>
    </lineage>
</organism>
<dbReference type="AlphaFoldDB" id="A0A9X4G601"/>
<reference evidence="1" key="1">
    <citation type="submission" date="2022-11" db="EMBL/GenBank/DDBJ databases">
        <authorList>
            <person name="Kamali M."/>
            <person name="Peak L."/>
            <person name="Go Y.Y."/>
            <person name="Balasuriya U.B.R."/>
            <person name="Carossino M."/>
        </authorList>
    </citation>
    <scope>NUCLEOTIDE SEQUENCE</scope>
    <source>
        <strain evidence="1">4524</strain>
    </source>
</reference>
<gene>
    <name evidence="1" type="ORF">OQ257_11360</name>
</gene>
<protein>
    <submittedName>
        <fullName evidence="1">Rha family transcriptional regulator</fullName>
    </submittedName>
</protein>
<sequence length="260" mass="29829">MPASMYINSLPLGGQNASGLLMKSTEVAELVEARHDNVKRTIERCAERGVFVRPPMEDEPIADMLGRARTQKIYRLGKRESLIVVAQLCPEFTARIIDRWQELEAQLQQQTPVIPQTYAEALRLAADQAEQNQILQLENKQKTEENNALKSYFEPGLTPAQFVKGLNGVNSNKINDYLRSKGWLYKDKYSWRVFAHARDKYLTESFKRVEVDPVSRIELTVYKPVLLETGAIKIFEDYMKGKLPMKSDWNGKYYHSKVAA</sequence>
<reference evidence="1" key="2">
    <citation type="journal article" date="2023" name="Pathogens">
        <title>Pathological Features and Genomic Characterization of an Actinobacillus equuli subsp. equuli Bearing Unique Virulence-Associated Genes from an Adult Horse with Pleuropneumonia.</title>
        <authorList>
            <person name="Kamali M."/>
            <person name="Carossino M."/>
            <person name="Del Piero F."/>
            <person name="Peak L."/>
            <person name="Mitchell M.S."/>
            <person name="Willette J."/>
            <person name="Baker R."/>
            <person name="Li F."/>
            <person name="Kenez A."/>
            <person name="Balasuriya U.B.R."/>
            <person name="Go Y.Y."/>
        </authorList>
    </citation>
    <scope>NUCLEOTIDE SEQUENCE</scope>
    <source>
        <strain evidence="1">4524</strain>
    </source>
</reference>
<proteinExistence type="predicted"/>
<dbReference type="Proteomes" id="UP001142444">
    <property type="component" value="Unassembled WGS sequence"/>
</dbReference>
<name>A0A9X4G601_ACTEU</name>
<dbReference type="Pfam" id="PF09669">
    <property type="entry name" value="Phage_pRha"/>
    <property type="match status" value="1"/>
</dbReference>